<feature type="compositionally biased region" description="Low complexity" evidence="1">
    <location>
        <begin position="57"/>
        <end position="68"/>
    </location>
</feature>
<gene>
    <name evidence="2" type="ORF">RUM44_009113</name>
</gene>
<feature type="compositionally biased region" description="Basic and acidic residues" evidence="1">
    <location>
        <begin position="1"/>
        <end position="16"/>
    </location>
</feature>
<evidence type="ECO:0000313" key="2">
    <source>
        <dbReference type="EMBL" id="KAK6626637.1"/>
    </source>
</evidence>
<protein>
    <submittedName>
        <fullName evidence="2">Uncharacterized protein</fullName>
    </submittedName>
</protein>
<accession>A0ABR1ARR6</accession>
<proteinExistence type="predicted"/>
<dbReference type="EMBL" id="JAWJWF010000045">
    <property type="protein sequence ID" value="KAK6626637.1"/>
    <property type="molecule type" value="Genomic_DNA"/>
</dbReference>
<evidence type="ECO:0000256" key="1">
    <source>
        <dbReference type="SAM" id="MobiDB-lite"/>
    </source>
</evidence>
<reference evidence="2 3" key="1">
    <citation type="submission" date="2023-09" db="EMBL/GenBank/DDBJ databases">
        <title>Genomes of two closely related lineages of the louse Polyplax serrata with different host specificities.</title>
        <authorList>
            <person name="Martinu J."/>
            <person name="Tarabai H."/>
            <person name="Stefka J."/>
            <person name="Hypsa V."/>
        </authorList>
    </citation>
    <scope>NUCLEOTIDE SEQUENCE [LARGE SCALE GENOMIC DNA]</scope>
    <source>
        <strain evidence="2">98ZLc_SE</strain>
    </source>
</reference>
<comment type="caution">
    <text evidence="2">The sequence shown here is derived from an EMBL/GenBank/DDBJ whole genome shotgun (WGS) entry which is preliminary data.</text>
</comment>
<feature type="region of interest" description="Disordered" evidence="1">
    <location>
        <begin position="1"/>
        <end position="72"/>
    </location>
</feature>
<organism evidence="2 3">
    <name type="scientific">Polyplax serrata</name>
    <name type="common">Common mouse louse</name>
    <dbReference type="NCBI Taxonomy" id="468196"/>
    <lineage>
        <taxon>Eukaryota</taxon>
        <taxon>Metazoa</taxon>
        <taxon>Ecdysozoa</taxon>
        <taxon>Arthropoda</taxon>
        <taxon>Hexapoda</taxon>
        <taxon>Insecta</taxon>
        <taxon>Pterygota</taxon>
        <taxon>Neoptera</taxon>
        <taxon>Paraneoptera</taxon>
        <taxon>Psocodea</taxon>
        <taxon>Troctomorpha</taxon>
        <taxon>Phthiraptera</taxon>
        <taxon>Anoplura</taxon>
        <taxon>Polyplacidae</taxon>
        <taxon>Polyplax</taxon>
    </lineage>
</organism>
<evidence type="ECO:0000313" key="3">
    <source>
        <dbReference type="Proteomes" id="UP001359485"/>
    </source>
</evidence>
<feature type="compositionally biased region" description="Polar residues" evidence="1">
    <location>
        <begin position="36"/>
        <end position="51"/>
    </location>
</feature>
<name>A0ABR1ARR6_POLSC</name>
<sequence length="115" mass="12869">MKDDLINRPENEKLSDPRVPSTASPVPGDLKHHSDSLSVNSQNETSRSCRQQRGGRTISTIYSSKTKSPYPRKADDTWGEIFFKSMPLPPLFLPDCQILQCLTDLQHSAGTKDIL</sequence>
<keyword evidence="3" id="KW-1185">Reference proteome</keyword>
<dbReference type="Proteomes" id="UP001359485">
    <property type="component" value="Unassembled WGS sequence"/>
</dbReference>